<feature type="transmembrane region" description="Helical" evidence="1">
    <location>
        <begin position="56"/>
        <end position="77"/>
    </location>
</feature>
<keyword evidence="1" id="KW-1133">Transmembrane helix</keyword>
<evidence type="ECO:0000313" key="3">
    <source>
        <dbReference type="Proteomes" id="UP001157355"/>
    </source>
</evidence>
<keyword evidence="3" id="KW-1185">Reference proteome</keyword>
<dbReference type="EMBL" id="BSPP01000002">
    <property type="protein sequence ID" value="GLS85278.1"/>
    <property type="molecule type" value="Genomic_DNA"/>
</dbReference>
<dbReference type="InterPro" id="IPR009937">
    <property type="entry name" value="Phage_holin_3_6"/>
</dbReference>
<dbReference type="Proteomes" id="UP001157355">
    <property type="component" value="Unassembled WGS sequence"/>
</dbReference>
<reference evidence="2 3" key="1">
    <citation type="journal article" date="2014" name="Int. J. Syst. Evol. Microbiol.">
        <title>Complete genome sequence of Corynebacterium casei LMG S-19264T (=DSM 44701T), isolated from a smear-ripened cheese.</title>
        <authorList>
            <consortium name="US DOE Joint Genome Institute (JGI-PGF)"/>
            <person name="Walter F."/>
            <person name="Albersmeier A."/>
            <person name="Kalinowski J."/>
            <person name="Ruckert C."/>
        </authorList>
    </citation>
    <scope>NUCLEOTIDE SEQUENCE [LARGE SCALE GENOMIC DNA]</scope>
    <source>
        <strain evidence="2 3">NBRC 111766</strain>
    </source>
</reference>
<name>A0AA37WYD6_9RHOB</name>
<dbReference type="RefSeq" id="WP_284323503.1">
    <property type="nucleotide sequence ID" value="NZ_BSPP01000002.1"/>
</dbReference>
<evidence type="ECO:0008006" key="4">
    <source>
        <dbReference type="Google" id="ProtNLM"/>
    </source>
</evidence>
<accession>A0AA37WYD6</accession>
<dbReference type="AlphaFoldDB" id="A0AA37WYD6"/>
<dbReference type="Pfam" id="PF07332">
    <property type="entry name" value="Phage_holin_3_6"/>
    <property type="match status" value="1"/>
</dbReference>
<evidence type="ECO:0000313" key="2">
    <source>
        <dbReference type="EMBL" id="GLS85278.1"/>
    </source>
</evidence>
<feature type="transmembrane region" description="Helical" evidence="1">
    <location>
        <begin position="106"/>
        <end position="126"/>
    </location>
</feature>
<keyword evidence="1" id="KW-0812">Transmembrane</keyword>
<evidence type="ECO:0000256" key="1">
    <source>
        <dbReference type="SAM" id="Phobius"/>
    </source>
</evidence>
<organism evidence="2 3">
    <name type="scientific">Cypionkella aquatica</name>
    <dbReference type="NCBI Taxonomy" id="1756042"/>
    <lineage>
        <taxon>Bacteria</taxon>
        <taxon>Pseudomonadati</taxon>
        <taxon>Pseudomonadota</taxon>
        <taxon>Alphaproteobacteria</taxon>
        <taxon>Rhodobacterales</taxon>
        <taxon>Paracoccaceae</taxon>
        <taxon>Cypionkella</taxon>
    </lineage>
</organism>
<keyword evidence="1" id="KW-0472">Membrane</keyword>
<sequence>MLAVMILALRLAMAHAARRLGQATGLFAAAAIFAIIALIGFAAALWIWLAHVLGPIPAALLIGGSGLVLAVVCLLLGRVKLRSASPLQSPAAQALLTELKTSNVDANLFTLLGPALGAALLGLLVGKPKGPKE</sequence>
<proteinExistence type="predicted"/>
<gene>
    <name evidence="2" type="ORF">GCM10010873_02510</name>
</gene>
<comment type="caution">
    <text evidence="2">The sequence shown here is derived from an EMBL/GenBank/DDBJ whole genome shotgun (WGS) entry which is preliminary data.</text>
</comment>
<feature type="transmembrane region" description="Helical" evidence="1">
    <location>
        <begin position="26"/>
        <end position="49"/>
    </location>
</feature>
<protein>
    <recommendedName>
        <fullName evidence="4">Phage holin family protein</fullName>
    </recommendedName>
</protein>